<organism evidence="1 2">
    <name type="scientific">Brachionus plicatilis</name>
    <name type="common">Marine rotifer</name>
    <name type="synonym">Brachionus muelleri</name>
    <dbReference type="NCBI Taxonomy" id="10195"/>
    <lineage>
        <taxon>Eukaryota</taxon>
        <taxon>Metazoa</taxon>
        <taxon>Spiralia</taxon>
        <taxon>Gnathifera</taxon>
        <taxon>Rotifera</taxon>
        <taxon>Eurotatoria</taxon>
        <taxon>Monogononta</taxon>
        <taxon>Pseudotrocha</taxon>
        <taxon>Ploima</taxon>
        <taxon>Brachionidae</taxon>
        <taxon>Brachionus</taxon>
    </lineage>
</organism>
<comment type="caution">
    <text evidence="1">The sequence shown here is derived from an EMBL/GenBank/DDBJ whole genome shotgun (WGS) entry which is preliminary data.</text>
</comment>
<feature type="non-terminal residue" evidence="1">
    <location>
        <position position="128"/>
    </location>
</feature>
<protein>
    <submittedName>
        <fullName evidence="1">Uncharacterized protein</fullName>
    </submittedName>
</protein>
<dbReference type="AlphaFoldDB" id="A0A3M7PKU1"/>
<reference evidence="1 2" key="1">
    <citation type="journal article" date="2018" name="Sci. Rep.">
        <title>Genomic signatures of local adaptation to the degree of environmental predictability in rotifers.</title>
        <authorList>
            <person name="Franch-Gras L."/>
            <person name="Hahn C."/>
            <person name="Garcia-Roger E.M."/>
            <person name="Carmona M.J."/>
            <person name="Serra M."/>
            <person name="Gomez A."/>
        </authorList>
    </citation>
    <scope>NUCLEOTIDE SEQUENCE [LARGE SCALE GENOMIC DNA]</scope>
    <source>
        <strain evidence="1">HYR1</strain>
    </source>
</reference>
<name>A0A3M7PKU1_BRAPC</name>
<keyword evidence="2" id="KW-1185">Reference proteome</keyword>
<dbReference type="Proteomes" id="UP000276133">
    <property type="component" value="Unassembled WGS sequence"/>
</dbReference>
<accession>A0A3M7PKU1</accession>
<evidence type="ECO:0000313" key="1">
    <source>
        <dbReference type="EMBL" id="RMZ99277.1"/>
    </source>
</evidence>
<evidence type="ECO:0000313" key="2">
    <source>
        <dbReference type="Proteomes" id="UP000276133"/>
    </source>
</evidence>
<proteinExistence type="predicted"/>
<sequence>MAFLSFEGTLKLMINLKRTLNPLIKSIFNSNSTLSGGTKDVSVANQYTDEHVLVLQNLSSGIFNILDPIVHNTQNQNGAILEDALLNLNFALINNSSPTFHLVNRDYYEILDLYISSPNLLDKIYDFK</sequence>
<gene>
    <name evidence="1" type="ORF">BpHYR1_011098</name>
</gene>
<dbReference type="OrthoDB" id="8030376at2759"/>
<dbReference type="EMBL" id="REGN01010314">
    <property type="protein sequence ID" value="RMZ99277.1"/>
    <property type="molecule type" value="Genomic_DNA"/>
</dbReference>